<name>A0A0M9AP25_9EURY</name>
<accession>A0A0M9AP25</accession>
<reference evidence="2 3" key="1">
    <citation type="submission" date="2015-08" db="EMBL/GenBank/DDBJ databases">
        <title>Genomes of Isolates from Cabo Rojo, PR.</title>
        <authorList>
            <person name="Sanchez-Nieves R.L."/>
            <person name="Montalvo-Rodriguez R."/>
        </authorList>
    </citation>
    <scope>NUCLEOTIDE SEQUENCE [LARGE SCALE GENOMIC DNA]</scope>
    <source>
        <strain evidence="2 3">5</strain>
    </source>
</reference>
<feature type="compositionally biased region" description="Low complexity" evidence="1">
    <location>
        <begin position="70"/>
        <end position="81"/>
    </location>
</feature>
<dbReference type="EMBL" id="LIST01000005">
    <property type="protein sequence ID" value="KOX95872.1"/>
    <property type="molecule type" value="Genomic_DNA"/>
</dbReference>
<evidence type="ECO:0000313" key="3">
    <source>
        <dbReference type="Proteomes" id="UP000037747"/>
    </source>
</evidence>
<dbReference type="AlphaFoldDB" id="A0A0M9AP25"/>
<dbReference type="PATRIC" id="fig|1705389.3.peg.1544"/>
<evidence type="ECO:0000313" key="2">
    <source>
        <dbReference type="EMBL" id="KOX95872.1"/>
    </source>
</evidence>
<evidence type="ECO:0000256" key="1">
    <source>
        <dbReference type="SAM" id="MobiDB-lite"/>
    </source>
</evidence>
<comment type="caution">
    <text evidence="2">The sequence shown here is derived from an EMBL/GenBank/DDBJ whole genome shotgun (WGS) entry which is preliminary data.</text>
</comment>
<sequence length="104" mass="11479">MRDRERKTVDVAYVDEGVRVTLEVRVNPVPLTEPFCRGQVVREPERDIDVGRFVASPRNYRVSDSHGAPTRSSTHGSTVHSTTRERSVAQLRSTAAVVSASESG</sequence>
<feature type="region of interest" description="Disordered" evidence="1">
    <location>
        <begin position="59"/>
        <end position="104"/>
    </location>
</feature>
<proteinExistence type="predicted"/>
<gene>
    <name evidence="2" type="ORF">AMR74_13150</name>
</gene>
<organism evidence="2 3">
    <name type="scientific">Halorubrum tropicale</name>
    <dbReference type="NCBI Taxonomy" id="1765655"/>
    <lineage>
        <taxon>Archaea</taxon>
        <taxon>Methanobacteriati</taxon>
        <taxon>Methanobacteriota</taxon>
        <taxon>Stenosarchaea group</taxon>
        <taxon>Halobacteria</taxon>
        <taxon>Halobacteriales</taxon>
        <taxon>Haloferacaceae</taxon>
        <taxon>Halorubrum</taxon>
    </lineage>
</organism>
<protein>
    <submittedName>
        <fullName evidence="2">Uncharacterized protein</fullName>
    </submittedName>
</protein>
<keyword evidence="3" id="KW-1185">Reference proteome</keyword>
<dbReference type="Proteomes" id="UP000037747">
    <property type="component" value="Unassembled WGS sequence"/>
</dbReference>